<dbReference type="InterPro" id="IPR051056">
    <property type="entry name" value="Glycosyl_Hydrolase_73"/>
</dbReference>
<keyword evidence="7 12" id="KW-0378">Hydrolase</keyword>
<comment type="similarity">
    <text evidence="3">In the N-terminal section; belongs to the FlgJ family.</text>
</comment>
<evidence type="ECO:0000256" key="10">
    <source>
        <dbReference type="ARBA" id="ARBA00030835"/>
    </source>
</evidence>
<sequence length="290" mass="31687">MKPVNLPPQGLTSDVKSLDSLRSAAAKDPKAAIKEAAKQFEAVFMQELMKSMREATMKSGMFDSEGSDMASDMLDTQYATQMSGLPGGLADLIAKQLSRQMGGAEATTSAELTRSLPARFARMPQDIAAPRAPGRQGDFLREHWDAAQVATQETGIPAQFVLAQAAHESAWGQREIRMADGSSSRNLFGIKATGSWTGKVAEITTTEYVGGQPRKVTAKFRAYDSYEDAFRDYARLLKNNDRYADVVRRGQTAEGFAQGLQKAGYATDPAYADKLERIINTTLRLQRAVM</sequence>
<comment type="caution">
    <text evidence="12">The sequence shown here is derived from an EMBL/GenBank/DDBJ whole genome shotgun (WGS) entry which is preliminary data.</text>
</comment>
<evidence type="ECO:0000313" key="13">
    <source>
        <dbReference type="Proteomes" id="UP001165541"/>
    </source>
</evidence>
<dbReference type="GO" id="GO:0016787">
    <property type="term" value="F:hydrolase activity"/>
    <property type="evidence" value="ECO:0007669"/>
    <property type="project" value="UniProtKB-KW"/>
</dbReference>
<dbReference type="InterPro" id="IPR002901">
    <property type="entry name" value="MGlyc_endo_b_GlcNAc-like_dom"/>
</dbReference>
<keyword evidence="9" id="KW-0961">Cell wall biogenesis/degradation</keyword>
<feature type="domain" description="Mannosyl-glycoprotein endo-beta-N-acetylglucosamidase-like" evidence="11">
    <location>
        <begin position="126"/>
        <end position="283"/>
    </location>
</feature>
<evidence type="ECO:0000256" key="7">
    <source>
        <dbReference type="ARBA" id="ARBA00022801"/>
    </source>
</evidence>
<keyword evidence="12" id="KW-0969">Cilium</keyword>
<organism evidence="12 13">
    <name type="scientific">Caldimonas mangrovi</name>
    <dbReference type="NCBI Taxonomy" id="2944811"/>
    <lineage>
        <taxon>Bacteria</taxon>
        <taxon>Pseudomonadati</taxon>
        <taxon>Pseudomonadota</taxon>
        <taxon>Betaproteobacteria</taxon>
        <taxon>Burkholderiales</taxon>
        <taxon>Sphaerotilaceae</taxon>
        <taxon>Caldimonas</taxon>
    </lineage>
</organism>
<comment type="function">
    <text evidence="1">Flagellum-specific muramidase which hydrolyzes the peptidoglycan layer to assemble the rod structure in the periplasmic space.</text>
</comment>
<keyword evidence="13" id="KW-1185">Reference proteome</keyword>
<dbReference type="Gene3D" id="1.10.530.10">
    <property type="match status" value="1"/>
</dbReference>
<keyword evidence="6" id="KW-0574">Periplasm</keyword>
<keyword evidence="12" id="KW-0282">Flagellum</keyword>
<comment type="similarity">
    <text evidence="4">In the C-terminal section; belongs to the glycosyl hydrolase 73 family.</text>
</comment>
<comment type="subcellular location">
    <subcellularLocation>
        <location evidence="2">Periplasm</location>
    </subcellularLocation>
</comment>
<dbReference type="SMART" id="SM00047">
    <property type="entry name" value="LYZ2"/>
    <property type="match status" value="1"/>
</dbReference>
<evidence type="ECO:0000256" key="1">
    <source>
        <dbReference type="ARBA" id="ARBA00002954"/>
    </source>
</evidence>
<dbReference type="PANTHER" id="PTHR33308">
    <property type="entry name" value="PEPTIDOGLYCAN HYDROLASE FLGJ"/>
    <property type="match status" value="1"/>
</dbReference>
<dbReference type="Gene3D" id="2.10.70.40">
    <property type="entry name" value="peptidoglycan hydrolase"/>
    <property type="match status" value="1"/>
</dbReference>
<protein>
    <recommendedName>
        <fullName evidence="5">Peptidoglycan hydrolase FlgJ</fullName>
    </recommendedName>
    <alternativeName>
        <fullName evidence="10">Muramidase FlgJ</fullName>
    </alternativeName>
</protein>
<dbReference type="Pfam" id="PF01832">
    <property type="entry name" value="Glucosaminidase"/>
    <property type="match status" value="1"/>
</dbReference>
<dbReference type="RefSeq" id="WP_251777634.1">
    <property type="nucleotide sequence ID" value="NZ_JAMKFE010000004.1"/>
</dbReference>
<evidence type="ECO:0000256" key="8">
    <source>
        <dbReference type="ARBA" id="ARBA00023295"/>
    </source>
</evidence>
<dbReference type="PRINTS" id="PR01002">
    <property type="entry name" value="FLGFLGJ"/>
</dbReference>
<evidence type="ECO:0000313" key="12">
    <source>
        <dbReference type="EMBL" id="MCM5679423.1"/>
    </source>
</evidence>
<dbReference type="Proteomes" id="UP001165541">
    <property type="component" value="Unassembled WGS sequence"/>
</dbReference>
<evidence type="ECO:0000256" key="3">
    <source>
        <dbReference type="ARBA" id="ARBA00006880"/>
    </source>
</evidence>
<gene>
    <name evidence="12" type="primary">flgJ</name>
    <name evidence="12" type="ORF">M8A51_07750</name>
</gene>
<evidence type="ECO:0000256" key="6">
    <source>
        <dbReference type="ARBA" id="ARBA00022764"/>
    </source>
</evidence>
<keyword evidence="8" id="KW-0326">Glycosidase</keyword>
<name>A0ABT0YL85_9BURK</name>
<dbReference type="InterPro" id="IPR013377">
    <property type="entry name" value="FlgJ"/>
</dbReference>
<proteinExistence type="inferred from homology"/>
<evidence type="ECO:0000256" key="9">
    <source>
        <dbReference type="ARBA" id="ARBA00023316"/>
    </source>
</evidence>
<keyword evidence="12" id="KW-0966">Cell projection</keyword>
<evidence type="ECO:0000256" key="4">
    <source>
        <dbReference type="ARBA" id="ARBA00007974"/>
    </source>
</evidence>
<accession>A0ABT0YL85</accession>
<dbReference type="EMBL" id="JAMKFE010000004">
    <property type="protein sequence ID" value="MCM5679423.1"/>
    <property type="molecule type" value="Genomic_DNA"/>
</dbReference>
<reference evidence="12" key="1">
    <citation type="submission" date="2022-05" db="EMBL/GenBank/DDBJ databases">
        <title>Schlegelella sp. nov., isolated from mangrove soil.</title>
        <authorList>
            <person name="Liu Y."/>
            <person name="Ge X."/>
            <person name="Liu W."/>
        </authorList>
    </citation>
    <scope>NUCLEOTIDE SEQUENCE</scope>
    <source>
        <strain evidence="12">S2-27</strain>
    </source>
</reference>
<dbReference type="InterPro" id="IPR019301">
    <property type="entry name" value="Flagellar_prot_FlgJ_N"/>
</dbReference>
<evidence type="ECO:0000259" key="11">
    <source>
        <dbReference type="SMART" id="SM00047"/>
    </source>
</evidence>
<dbReference type="NCBIfam" id="TIGR02541">
    <property type="entry name" value="flagell_FlgJ"/>
    <property type="match status" value="1"/>
</dbReference>
<dbReference type="Pfam" id="PF10135">
    <property type="entry name" value="Rod-binding"/>
    <property type="match status" value="1"/>
</dbReference>
<evidence type="ECO:0000256" key="5">
    <source>
        <dbReference type="ARBA" id="ARBA00013433"/>
    </source>
</evidence>
<dbReference type="PANTHER" id="PTHR33308:SF9">
    <property type="entry name" value="PEPTIDOGLYCAN HYDROLASE FLGJ"/>
    <property type="match status" value="1"/>
</dbReference>
<evidence type="ECO:0000256" key="2">
    <source>
        <dbReference type="ARBA" id="ARBA00004418"/>
    </source>
</evidence>